<dbReference type="AlphaFoldDB" id="A0A5B8NP47"/>
<dbReference type="KEGG" id="enn:FRE64_14440"/>
<dbReference type="OrthoDB" id="502939at2"/>
<dbReference type="Pfam" id="PF01266">
    <property type="entry name" value="DAO"/>
    <property type="match status" value="1"/>
</dbReference>
<dbReference type="Gene3D" id="3.30.9.10">
    <property type="entry name" value="D-Amino Acid Oxidase, subunit A, domain 2"/>
    <property type="match status" value="1"/>
</dbReference>
<dbReference type="GO" id="GO:0005737">
    <property type="term" value="C:cytoplasm"/>
    <property type="evidence" value="ECO:0007669"/>
    <property type="project" value="TreeGrafter"/>
</dbReference>
<dbReference type="Gene3D" id="3.50.50.60">
    <property type="entry name" value="FAD/NAD(P)-binding domain"/>
    <property type="match status" value="1"/>
</dbReference>
<evidence type="ECO:0000256" key="1">
    <source>
        <dbReference type="ARBA" id="ARBA00023002"/>
    </source>
</evidence>
<protein>
    <submittedName>
        <fullName evidence="3">FAD-binding oxidoreductase</fullName>
    </submittedName>
</protein>
<dbReference type="GO" id="GO:0016491">
    <property type="term" value="F:oxidoreductase activity"/>
    <property type="evidence" value="ECO:0007669"/>
    <property type="project" value="UniProtKB-KW"/>
</dbReference>
<dbReference type="Proteomes" id="UP000318453">
    <property type="component" value="Chromosome"/>
</dbReference>
<evidence type="ECO:0000259" key="2">
    <source>
        <dbReference type="Pfam" id="PF01266"/>
    </source>
</evidence>
<feature type="domain" description="FAD dependent oxidoreductase" evidence="2">
    <location>
        <begin position="5"/>
        <end position="367"/>
    </location>
</feature>
<dbReference type="SUPFAM" id="SSF51905">
    <property type="entry name" value="FAD/NAD(P)-binding domain"/>
    <property type="match status" value="1"/>
</dbReference>
<dbReference type="InterPro" id="IPR036188">
    <property type="entry name" value="FAD/NAD-bd_sf"/>
</dbReference>
<gene>
    <name evidence="3" type="ORF">FRE64_14440</name>
</gene>
<dbReference type="PANTHER" id="PTHR13847:SF287">
    <property type="entry name" value="FAD-DEPENDENT OXIDOREDUCTASE DOMAIN-CONTAINING PROTEIN 1"/>
    <property type="match status" value="1"/>
</dbReference>
<reference evidence="3" key="1">
    <citation type="submission" date="2019-08" db="EMBL/GenBank/DDBJ databases">
        <title>Carotenoids and Carotenoid Binding Proteins in the Halophilic Cyanobacterium Euhalothece sp. ZM00.</title>
        <authorList>
            <person name="Cho S.M."/>
            <person name="Song J.Y."/>
            <person name="Park Y.-I."/>
        </authorList>
    </citation>
    <scope>NUCLEOTIDE SEQUENCE [LARGE SCALE GENOMIC DNA]</scope>
    <source>
        <strain evidence="3">Z-M001</strain>
    </source>
</reference>
<name>A0A5B8NP47_9CHRO</name>
<dbReference type="PANTHER" id="PTHR13847">
    <property type="entry name" value="SARCOSINE DEHYDROGENASE-RELATED"/>
    <property type="match status" value="1"/>
</dbReference>
<keyword evidence="1" id="KW-0560">Oxidoreductase</keyword>
<dbReference type="EMBL" id="CP042326">
    <property type="protein sequence ID" value="QDZ41032.1"/>
    <property type="molecule type" value="Genomic_DNA"/>
</dbReference>
<keyword evidence="4" id="KW-1185">Reference proteome</keyword>
<accession>A0A5B8NP47</accession>
<evidence type="ECO:0000313" key="3">
    <source>
        <dbReference type="EMBL" id="QDZ41032.1"/>
    </source>
</evidence>
<organism evidence="3 4">
    <name type="scientific">Euhalothece natronophila Z-M001</name>
    <dbReference type="NCBI Taxonomy" id="522448"/>
    <lineage>
        <taxon>Bacteria</taxon>
        <taxon>Bacillati</taxon>
        <taxon>Cyanobacteriota</taxon>
        <taxon>Cyanophyceae</taxon>
        <taxon>Oscillatoriophycideae</taxon>
        <taxon>Chroococcales</taxon>
        <taxon>Halothecacae</taxon>
        <taxon>Halothece cluster</taxon>
        <taxon>Euhalothece</taxon>
    </lineage>
</organism>
<dbReference type="InterPro" id="IPR006076">
    <property type="entry name" value="FAD-dep_OxRdtase"/>
</dbReference>
<proteinExistence type="predicted"/>
<sequence length="374" mass="41671">MKKYDFLVIGGGITGASLAYELQAQGGKVLLLESDPSLDNATRYSYGGLPFWCGTSPEMRELCAEGMRLHRELPTILDQDTEYQEINLLLTIRKDESPEEILAQYQGCEIPPQLLSVAESCEIEPLLNPSAIAGSIYFPHGQINPTKTNQAYLKTFTRLGGEIQYEEVTSWLINAGKVQGVRTENNYYYGEKVILCAGGVTQKLLKNIGIKSSVYFTQAELLETPPLDLQLNSLIMPATNQRLILEKNATAEHLWDQENEKIANTIIDPGVAQFQDKHLCIGQISRLLSNLNYPVDPKKSENWLREEVGELLPCLKDVPATWHRCLIAFSPKGESAIGEVDGYEGIFLFSGFTSTLLFAPPLAKKFARSLLSEY</sequence>
<evidence type="ECO:0000313" key="4">
    <source>
        <dbReference type="Proteomes" id="UP000318453"/>
    </source>
</evidence>
<dbReference type="RefSeq" id="WP_146296870.1">
    <property type="nucleotide sequence ID" value="NZ_CP042326.1"/>
</dbReference>